<dbReference type="Pfam" id="PF13561">
    <property type="entry name" value="adh_short_C2"/>
    <property type="match status" value="1"/>
</dbReference>
<evidence type="ECO:0000256" key="1">
    <source>
        <dbReference type="ARBA" id="ARBA00006484"/>
    </source>
</evidence>
<comment type="caution">
    <text evidence="2">The sequence shown here is derived from an EMBL/GenBank/DDBJ whole genome shotgun (WGS) entry which is preliminary data.</text>
</comment>
<dbReference type="PANTHER" id="PTHR42879">
    <property type="entry name" value="3-OXOACYL-(ACYL-CARRIER-PROTEIN) REDUCTASE"/>
    <property type="match status" value="1"/>
</dbReference>
<dbReference type="InterPro" id="IPR002347">
    <property type="entry name" value="SDR_fam"/>
</dbReference>
<evidence type="ECO:0000313" key="2">
    <source>
        <dbReference type="EMBL" id="RIH85087.1"/>
    </source>
</evidence>
<dbReference type="AlphaFoldDB" id="A0A399EKC0"/>
<dbReference type="InterPro" id="IPR050259">
    <property type="entry name" value="SDR"/>
</dbReference>
<dbReference type="EMBL" id="QWKZ01000050">
    <property type="protein sequence ID" value="RIH85087.1"/>
    <property type="molecule type" value="Genomic_DNA"/>
</dbReference>
<gene>
    <name evidence="2" type="primary">bdhA</name>
    <name evidence="2" type="ORF">Mlute_01682</name>
</gene>
<dbReference type="RefSeq" id="WP_119360306.1">
    <property type="nucleotide sequence ID" value="NZ_QWKZ01000050.1"/>
</dbReference>
<proteinExistence type="inferred from homology"/>
<comment type="similarity">
    <text evidence="1">Belongs to the short-chain dehydrogenases/reductases (SDR) family.</text>
</comment>
<dbReference type="NCBIfam" id="NF009093">
    <property type="entry name" value="PRK12429.1"/>
    <property type="match status" value="1"/>
</dbReference>
<name>A0A399EKC0_9DEIN</name>
<evidence type="ECO:0000313" key="3">
    <source>
        <dbReference type="Proteomes" id="UP000265800"/>
    </source>
</evidence>
<dbReference type="GO" id="GO:0003858">
    <property type="term" value="F:3-hydroxybutyrate dehydrogenase activity"/>
    <property type="evidence" value="ECO:0007669"/>
    <property type="project" value="UniProtKB-EC"/>
</dbReference>
<dbReference type="SUPFAM" id="SSF51735">
    <property type="entry name" value="NAD(P)-binding Rossmann-fold domains"/>
    <property type="match status" value="1"/>
</dbReference>
<keyword evidence="3" id="KW-1185">Reference proteome</keyword>
<dbReference type="InterPro" id="IPR011294">
    <property type="entry name" value="3-OHbutyrate_DH"/>
</dbReference>
<reference evidence="2 3" key="1">
    <citation type="submission" date="2018-08" db="EMBL/GenBank/DDBJ databases">
        <title>Meiothermus luteus KCTC 52599 genome sequencing project.</title>
        <authorList>
            <person name="Da Costa M.S."/>
            <person name="Albuquerque L."/>
            <person name="Raposo P."/>
            <person name="Froufe H.J.C."/>
            <person name="Barroso C.S."/>
            <person name="Egas C."/>
        </authorList>
    </citation>
    <scope>NUCLEOTIDE SEQUENCE [LARGE SCALE GENOMIC DNA]</scope>
    <source>
        <strain evidence="2 3">KCTC 52599</strain>
    </source>
</reference>
<dbReference type="PRINTS" id="PR00081">
    <property type="entry name" value="GDHRDH"/>
</dbReference>
<dbReference type="PANTHER" id="PTHR42879:SF2">
    <property type="entry name" value="3-OXOACYL-[ACYL-CARRIER-PROTEIN] REDUCTASE FABG"/>
    <property type="match status" value="1"/>
</dbReference>
<dbReference type="OrthoDB" id="9803333at2"/>
<dbReference type="FunFam" id="3.40.50.720:FF:000084">
    <property type="entry name" value="Short-chain dehydrogenase reductase"/>
    <property type="match status" value="1"/>
</dbReference>
<sequence>MLLEGKTALITGAGSGIGKAIAEVFAREGARLVLNDLSPAGAEVAQRLGGAFVQADLSQKEAVRGLAQKALALGPIDILVNNAGLQRIHPVEEFPEETWEQMLQVMLTAPFQLIKYLLPTMKQRRWGRILNIASLHGLVASPYKSAYIAAKHGLLGLTKTVALEAADYGVTCNAICPAYVRTPLVESQIADQARTLGIPEGEVVEKVMLAPAAIKRLIEPQEVAEYALFLASEKAGAITGSAQVMDLGWTAR</sequence>
<dbReference type="PRINTS" id="PR00080">
    <property type="entry name" value="SDRFAMILY"/>
</dbReference>
<keyword evidence="2" id="KW-0560">Oxidoreductase</keyword>
<accession>A0A399EKC0</accession>
<dbReference type="NCBIfam" id="TIGR01963">
    <property type="entry name" value="PHB_DH"/>
    <property type="match status" value="1"/>
</dbReference>
<dbReference type="Proteomes" id="UP000265800">
    <property type="component" value="Unassembled WGS sequence"/>
</dbReference>
<protein>
    <submittedName>
        <fullName evidence="2">D-beta-hydroxybutyrate dehydrogenase</fullName>
        <ecNumber evidence="2">1.1.1.30</ecNumber>
    </submittedName>
</protein>
<dbReference type="Gene3D" id="3.40.50.720">
    <property type="entry name" value="NAD(P)-binding Rossmann-like Domain"/>
    <property type="match status" value="1"/>
</dbReference>
<organism evidence="2 3">
    <name type="scientific">Meiothermus luteus</name>
    <dbReference type="NCBI Taxonomy" id="2026184"/>
    <lineage>
        <taxon>Bacteria</taxon>
        <taxon>Thermotogati</taxon>
        <taxon>Deinococcota</taxon>
        <taxon>Deinococci</taxon>
        <taxon>Thermales</taxon>
        <taxon>Thermaceae</taxon>
        <taxon>Meiothermus</taxon>
    </lineage>
</organism>
<dbReference type="EC" id="1.1.1.30" evidence="2"/>
<dbReference type="InterPro" id="IPR036291">
    <property type="entry name" value="NAD(P)-bd_dom_sf"/>
</dbReference>